<gene>
    <name evidence="1" type="ORF">OINT_1002046</name>
</gene>
<dbReference type="Proteomes" id="UP000004386">
    <property type="component" value="Unassembled WGS sequence"/>
</dbReference>
<evidence type="ECO:0000313" key="1">
    <source>
        <dbReference type="EMBL" id="EEQ96598.1"/>
    </source>
</evidence>
<evidence type="ECO:0000313" key="2">
    <source>
        <dbReference type="Proteomes" id="UP000004386"/>
    </source>
</evidence>
<reference evidence="1 2" key="1">
    <citation type="submission" date="2009-05" db="EMBL/GenBank/DDBJ databases">
        <authorList>
            <person name="Setubal J.C."/>
            <person name="Boyle S."/>
            <person name="Crasta O.R."/>
            <person name="Gillespie J.J."/>
            <person name="Kenyon R.W."/>
            <person name="Lu J."/>
            <person name="Mane S."/>
            <person name="Nagrani S."/>
            <person name="Shallom J.M."/>
            <person name="Shallom S."/>
            <person name="Shukla M."/>
            <person name="Snyder E.E."/>
            <person name="Sobral B.W."/>
            <person name="Wattam A.R."/>
            <person name="Will R."/>
            <person name="Williams K."/>
            <person name="Yoo H."/>
            <person name="Munk C."/>
            <person name="Tapia R."/>
            <person name="Green L."/>
            <person name="Rogers Y."/>
            <person name="Detter J.C."/>
            <person name="Bruce D."/>
            <person name="Brettin T.S."/>
            <person name="Tsolis R."/>
        </authorList>
    </citation>
    <scope>NUCLEOTIDE SEQUENCE [LARGE SCALE GENOMIC DNA]</scope>
    <source>
        <strain evidence="1 2">LMG 3301</strain>
    </source>
</reference>
<name>C4WHT2_9HYPH</name>
<comment type="caution">
    <text evidence="1">The sequence shown here is derived from an EMBL/GenBank/DDBJ whole genome shotgun (WGS) entry which is preliminary data.</text>
</comment>
<organism evidence="1 2">
    <name type="scientific">Brucella intermedia LMG 3301</name>
    <dbReference type="NCBI Taxonomy" id="641118"/>
    <lineage>
        <taxon>Bacteria</taxon>
        <taxon>Pseudomonadati</taxon>
        <taxon>Pseudomonadota</taxon>
        <taxon>Alphaproteobacteria</taxon>
        <taxon>Hyphomicrobiales</taxon>
        <taxon>Brucellaceae</taxon>
        <taxon>Brucella/Ochrobactrum group</taxon>
        <taxon>Brucella</taxon>
    </lineage>
</organism>
<dbReference type="EMBL" id="ACQA01000001">
    <property type="protein sequence ID" value="EEQ96598.1"/>
    <property type="molecule type" value="Genomic_DNA"/>
</dbReference>
<proteinExistence type="predicted"/>
<dbReference type="AlphaFoldDB" id="C4WHT2"/>
<sequence>MEPLCLFVLKHYPAQIRTALLLEMLQDKLIRAA</sequence>
<dbReference type="HOGENOM" id="CLU_198820_2_0_5"/>
<accession>C4WHT2</accession>
<protein>
    <submittedName>
        <fullName evidence="1">Uncharacterized protein</fullName>
    </submittedName>
</protein>